<keyword evidence="4" id="KW-0460">Magnesium</keyword>
<comment type="cofactor">
    <cofactor evidence="1">
        <name>Mg(2+)</name>
        <dbReference type="ChEBI" id="CHEBI:18420"/>
    </cofactor>
</comment>
<dbReference type="Pfam" id="PF01397">
    <property type="entry name" value="Terpene_synth"/>
    <property type="match status" value="1"/>
</dbReference>
<evidence type="ECO:0000256" key="3">
    <source>
        <dbReference type="ARBA" id="ARBA00022723"/>
    </source>
</evidence>
<dbReference type="InterPro" id="IPR008949">
    <property type="entry name" value="Isoprenoid_synthase_dom_sf"/>
</dbReference>
<dbReference type="InterPro" id="IPR044814">
    <property type="entry name" value="Terpene_cyclase_plant_C1"/>
</dbReference>
<gene>
    <name evidence="8" type="ORF">H6P81_007200</name>
</gene>
<dbReference type="SUPFAM" id="SSF48239">
    <property type="entry name" value="Terpenoid cyclases/Protein prenyltransferases"/>
    <property type="match status" value="1"/>
</dbReference>
<keyword evidence="9" id="KW-1185">Reference proteome</keyword>
<dbReference type="PANTHER" id="PTHR31225">
    <property type="entry name" value="OS04G0344100 PROTEIN-RELATED"/>
    <property type="match status" value="1"/>
</dbReference>
<organism evidence="8 9">
    <name type="scientific">Aristolochia fimbriata</name>
    <name type="common">White veined hardy Dutchman's pipe vine</name>
    <dbReference type="NCBI Taxonomy" id="158543"/>
    <lineage>
        <taxon>Eukaryota</taxon>
        <taxon>Viridiplantae</taxon>
        <taxon>Streptophyta</taxon>
        <taxon>Embryophyta</taxon>
        <taxon>Tracheophyta</taxon>
        <taxon>Spermatophyta</taxon>
        <taxon>Magnoliopsida</taxon>
        <taxon>Magnoliidae</taxon>
        <taxon>Piperales</taxon>
        <taxon>Aristolochiaceae</taxon>
        <taxon>Aristolochia</taxon>
    </lineage>
</organism>
<comment type="pathway">
    <text evidence="2">Secondary metabolite biosynthesis; terpenoid biosynthesis.</text>
</comment>
<dbReference type="SUPFAM" id="SSF48576">
    <property type="entry name" value="Terpenoid synthases"/>
    <property type="match status" value="1"/>
</dbReference>
<name>A0AAV7F0P6_ARIFI</name>
<dbReference type="Gene3D" id="1.10.600.10">
    <property type="entry name" value="Farnesyl Diphosphate Synthase"/>
    <property type="match status" value="1"/>
</dbReference>
<feature type="domain" description="Terpene synthase N-terminal" evidence="6">
    <location>
        <begin position="125"/>
        <end position="289"/>
    </location>
</feature>
<evidence type="ECO:0008006" key="10">
    <source>
        <dbReference type="Google" id="ProtNLM"/>
    </source>
</evidence>
<evidence type="ECO:0000259" key="7">
    <source>
        <dbReference type="Pfam" id="PF03936"/>
    </source>
</evidence>
<dbReference type="Pfam" id="PF03936">
    <property type="entry name" value="Terpene_synth_C"/>
    <property type="match status" value="1"/>
</dbReference>
<dbReference type="AlphaFoldDB" id="A0AAV7F0P6"/>
<dbReference type="GO" id="GO:0010333">
    <property type="term" value="F:terpene synthase activity"/>
    <property type="evidence" value="ECO:0007669"/>
    <property type="project" value="InterPro"/>
</dbReference>
<feature type="domain" description="Terpene synthase metal-binding" evidence="7">
    <location>
        <begin position="375"/>
        <end position="621"/>
    </location>
</feature>
<dbReference type="SFLD" id="SFLDS00005">
    <property type="entry name" value="Isoprenoid_Synthase_Type_I"/>
    <property type="match status" value="1"/>
</dbReference>
<comment type="caution">
    <text evidence="8">The sequence shown here is derived from an EMBL/GenBank/DDBJ whole genome shotgun (WGS) entry which is preliminary data.</text>
</comment>
<accession>A0AAV7F0P6</accession>
<evidence type="ECO:0000259" key="6">
    <source>
        <dbReference type="Pfam" id="PF01397"/>
    </source>
</evidence>
<evidence type="ECO:0000313" key="9">
    <source>
        <dbReference type="Proteomes" id="UP000825729"/>
    </source>
</evidence>
<dbReference type="EMBL" id="JAINDJ010000003">
    <property type="protein sequence ID" value="KAG9454296.1"/>
    <property type="molecule type" value="Genomic_DNA"/>
</dbReference>
<dbReference type="InterPro" id="IPR008930">
    <property type="entry name" value="Terpenoid_cyclase/PrenylTrfase"/>
</dbReference>
<evidence type="ECO:0000256" key="4">
    <source>
        <dbReference type="ARBA" id="ARBA00022842"/>
    </source>
</evidence>
<dbReference type="InterPro" id="IPR005630">
    <property type="entry name" value="Terpene_synthase_metal-bd"/>
</dbReference>
<dbReference type="PANTHER" id="PTHR31225:SF0">
    <property type="entry name" value="S-(+)-LINALOOL SYNTHASE, CHLOROPLASTIC"/>
    <property type="match status" value="1"/>
</dbReference>
<dbReference type="InterPro" id="IPR036965">
    <property type="entry name" value="Terpene_synth_N_sf"/>
</dbReference>
<dbReference type="CDD" id="cd00684">
    <property type="entry name" value="Terpene_cyclase_plant_C1"/>
    <property type="match status" value="1"/>
</dbReference>
<evidence type="ECO:0000313" key="8">
    <source>
        <dbReference type="EMBL" id="KAG9454296.1"/>
    </source>
</evidence>
<protein>
    <recommendedName>
        <fullName evidence="10">Linalool synthase</fullName>
    </recommendedName>
</protein>
<dbReference type="SFLD" id="SFLDG01019">
    <property type="entry name" value="Terpene_Cyclase_Like_1_C_Termi"/>
    <property type="match status" value="1"/>
</dbReference>
<dbReference type="GO" id="GO:0016102">
    <property type="term" value="P:diterpenoid biosynthetic process"/>
    <property type="evidence" value="ECO:0007669"/>
    <property type="project" value="InterPro"/>
</dbReference>
<dbReference type="Gene3D" id="1.50.10.130">
    <property type="entry name" value="Terpene synthase, N-terminal domain"/>
    <property type="match status" value="1"/>
</dbReference>
<sequence length="676" mass="77106">MFVSRGGEPGRRPGPFPAYFQIFWLGLYCRPVCSCGREALPLKYKNQAIQLPQNIIEQFSSSTPKLIYIPMASALPVPRSIRFLGGSAALHGVHDGTGTSRGAVHLSVSTHKSSPVDYHRQPMLSSSSLHQQCQDEQCDKQQVDYKVEQVRDLIKRPTTTDSYQRAVQTIDSLQRLGIHRHFPEEIECLLAFCYEQITDGDHSARDGRSSMSMYDVATGFRLLRQRGYYVSLDVFDRFQDGMGRFQLQAVGDHDLTGVLSLYEASFLGIEGEDRLVQEARDFARKQIAARLPTLGSGTAKRAVHEFALDNPYHLTLPSYSTKFYLENPKLGTTTAGKMNDNIIAPVLYELAKLDFNSQQTLHTEELRDFSKWWRDLGLWHQLKFARNQPLKWFMWSLALVPDPRHSKWRVELTKPISFVYLIDDIFDTYGSLDELIRFTEAVNRWNMDEIDSLPEYMQICLSALYRTTTEIADKILKEYGWNPIDTLTKSWAALCNAFLVETKWFKSGRLPPAEEYLRNGVISSGMPMVLLHLLSMLGDQGANYDIDCSVNSFHNMSMPDLISAPATLLRLWDDLGSAQDEKQRGYDGSYLNCCRNENGKSLTVEKAREHVMQLIAGEWKKLNKASLSPNVFSPAFTSGSLNAARMVRVMYSYDKERRLVFLEQHIYSLLRERVAL</sequence>
<proteinExistence type="predicted"/>
<keyword evidence="3" id="KW-0479">Metal-binding</keyword>
<keyword evidence="5" id="KW-0456">Lyase</keyword>
<evidence type="ECO:0000256" key="2">
    <source>
        <dbReference type="ARBA" id="ARBA00004721"/>
    </source>
</evidence>
<dbReference type="GO" id="GO:0000287">
    <property type="term" value="F:magnesium ion binding"/>
    <property type="evidence" value="ECO:0007669"/>
    <property type="project" value="InterPro"/>
</dbReference>
<evidence type="ECO:0000256" key="1">
    <source>
        <dbReference type="ARBA" id="ARBA00001946"/>
    </source>
</evidence>
<dbReference type="InterPro" id="IPR050148">
    <property type="entry name" value="Terpene_synthase-like"/>
</dbReference>
<dbReference type="InterPro" id="IPR001906">
    <property type="entry name" value="Terpene_synth_N"/>
</dbReference>
<dbReference type="InterPro" id="IPR034741">
    <property type="entry name" value="Terpene_cyclase-like_1_C"/>
</dbReference>
<evidence type="ECO:0000256" key="5">
    <source>
        <dbReference type="ARBA" id="ARBA00023239"/>
    </source>
</evidence>
<dbReference type="Proteomes" id="UP000825729">
    <property type="component" value="Unassembled WGS sequence"/>
</dbReference>
<reference evidence="8 9" key="1">
    <citation type="submission" date="2021-07" db="EMBL/GenBank/DDBJ databases">
        <title>The Aristolochia fimbriata genome: insights into angiosperm evolution, floral development and chemical biosynthesis.</title>
        <authorList>
            <person name="Jiao Y."/>
        </authorList>
    </citation>
    <scope>NUCLEOTIDE SEQUENCE [LARGE SCALE GENOMIC DNA]</scope>
    <source>
        <strain evidence="8">IBCAS-2021</strain>
        <tissue evidence="8">Leaf</tissue>
    </source>
</reference>